<evidence type="ECO:0000313" key="5">
    <source>
        <dbReference type="Proteomes" id="UP000694380"/>
    </source>
</evidence>
<dbReference type="OMA" id="EYPSEPV"/>
<feature type="compositionally biased region" description="Polar residues" evidence="1">
    <location>
        <begin position="115"/>
        <end position="127"/>
    </location>
</feature>
<feature type="region of interest" description="Disordered" evidence="1">
    <location>
        <begin position="283"/>
        <end position="347"/>
    </location>
</feature>
<dbReference type="PANTHER" id="PTHR45427">
    <property type="entry name" value="MUCIN-15"/>
    <property type="match status" value="1"/>
</dbReference>
<name>A0A8C3IXV7_CHRPI</name>
<feature type="compositionally biased region" description="Low complexity" evidence="1">
    <location>
        <begin position="34"/>
        <end position="45"/>
    </location>
</feature>
<dbReference type="Ensembl" id="ENSCPBT00000047812.1">
    <property type="protein sequence ID" value="ENSCPBP00000040803.1"/>
    <property type="gene ID" value="ENSCPBG00000028023.1"/>
</dbReference>
<dbReference type="GeneTree" id="ENSGT00390000001698"/>
<evidence type="ECO:0000256" key="3">
    <source>
        <dbReference type="SAM" id="SignalP"/>
    </source>
</evidence>
<dbReference type="InterPro" id="IPR031371">
    <property type="entry name" value="Mucin-15"/>
</dbReference>
<feature type="signal peptide" evidence="3">
    <location>
        <begin position="1"/>
        <end position="23"/>
    </location>
</feature>
<feature type="compositionally biased region" description="Basic and acidic residues" evidence="1">
    <location>
        <begin position="286"/>
        <end position="303"/>
    </location>
</feature>
<feature type="compositionally biased region" description="Low complexity" evidence="1">
    <location>
        <begin position="184"/>
        <end position="204"/>
    </location>
</feature>
<accession>A0A8C3IXV7</accession>
<dbReference type="AlphaFoldDB" id="A0A8C3IXV7"/>
<evidence type="ECO:0000256" key="2">
    <source>
        <dbReference type="SAM" id="Phobius"/>
    </source>
</evidence>
<dbReference type="Proteomes" id="UP000694380">
    <property type="component" value="Chromosome 6"/>
</dbReference>
<dbReference type="OrthoDB" id="9950822at2759"/>
<reference evidence="4" key="3">
    <citation type="submission" date="2025-09" db="UniProtKB">
        <authorList>
            <consortium name="Ensembl"/>
        </authorList>
    </citation>
    <scope>IDENTIFICATION</scope>
</reference>
<feature type="region of interest" description="Disordered" evidence="1">
    <location>
        <begin position="34"/>
        <end position="53"/>
    </location>
</feature>
<organism evidence="4 5">
    <name type="scientific">Chrysemys picta bellii</name>
    <name type="common">Western painted turtle</name>
    <name type="synonym">Emys bellii</name>
    <dbReference type="NCBI Taxonomy" id="8478"/>
    <lineage>
        <taxon>Eukaryota</taxon>
        <taxon>Metazoa</taxon>
        <taxon>Chordata</taxon>
        <taxon>Craniata</taxon>
        <taxon>Vertebrata</taxon>
        <taxon>Euteleostomi</taxon>
        <taxon>Archelosauria</taxon>
        <taxon>Testudinata</taxon>
        <taxon>Testudines</taxon>
        <taxon>Cryptodira</taxon>
        <taxon>Durocryptodira</taxon>
        <taxon>Testudinoidea</taxon>
        <taxon>Emydidae</taxon>
        <taxon>Chrysemys</taxon>
    </lineage>
</organism>
<feature type="chain" id="PRO_5043613517" evidence="3">
    <location>
        <begin position="24"/>
        <end position="347"/>
    </location>
</feature>
<protein>
    <submittedName>
        <fullName evidence="4">Mucin 15, cell surface associated</fullName>
    </submittedName>
</protein>
<keyword evidence="3" id="KW-0732">Signal</keyword>
<feature type="region of interest" description="Disordered" evidence="1">
    <location>
        <begin position="175"/>
        <end position="205"/>
    </location>
</feature>
<feature type="transmembrane region" description="Helical" evidence="2">
    <location>
        <begin position="251"/>
        <end position="274"/>
    </location>
</feature>
<dbReference type="Pfam" id="PF15672">
    <property type="entry name" value="Mucin15"/>
    <property type="match status" value="1"/>
</dbReference>
<feature type="compositionally biased region" description="Polar residues" evidence="1">
    <location>
        <begin position="225"/>
        <end position="235"/>
    </location>
</feature>
<gene>
    <name evidence="4" type="primary">MUC15</name>
</gene>
<keyword evidence="2" id="KW-0812">Transmembrane</keyword>
<reference evidence="4" key="2">
    <citation type="submission" date="2025-08" db="UniProtKB">
        <authorList>
            <consortium name="Ensembl"/>
        </authorList>
    </citation>
    <scope>IDENTIFICATION</scope>
</reference>
<sequence>MLPSSGILFILLPVSLWWTRSNGYSSTVRTTNTDNSSTIDTTSPTHQGTSHQLDLTGTNGITTPAISHVTPTMANKNATTKSTVIEINTQSNSVTQRSTNGTELFSTSHVDKGSTDGTNTPAKNVNRISPSSTISITMSDLSTATESNMPTNAGVSSKTEAKNFTSVTYKTSSTATISTKDSLKSSTEVSSTNSPSNTLTTLSTHQSGSVTTDFKTISQTTKNVHQNFTNHSIVPSNPKEPNKENRHSAGVVLGAIVGAILGSALIGLIGYFICGKRKSGSFSHQRLYDDTRSEPGLRLDNSSHDVSFGDLSYYNPSTTNEPAAQNSRGRPYDGIPMGDMTSSQPPA</sequence>
<reference evidence="4" key="1">
    <citation type="journal article" date="2015" name="Genome Biol. Evol.">
        <title>Physical Mapping and Refinement of the Painted Turtle Genome (Chrysemys picta) Inform Amniote Genome Evolution and Challenge Turtle-Bird Chromosomal Conservation.</title>
        <authorList>
            <person name="Badenhorst D."/>
            <person name="Hillier L.W."/>
            <person name="Literman R."/>
            <person name="Montiel E.E."/>
            <person name="Radhakrishnan S."/>
            <person name="Shen Y."/>
            <person name="Minx P."/>
            <person name="Janes D.E."/>
            <person name="Warren W.C."/>
            <person name="Edwards S.V."/>
            <person name="Valenzuela N."/>
        </authorList>
    </citation>
    <scope>NUCLEOTIDE SEQUENCE [LARGE SCALE GENOMIC DNA]</scope>
</reference>
<proteinExistence type="predicted"/>
<evidence type="ECO:0000256" key="1">
    <source>
        <dbReference type="SAM" id="MobiDB-lite"/>
    </source>
</evidence>
<feature type="region of interest" description="Disordered" evidence="1">
    <location>
        <begin position="225"/>
        <end position="246"/>
    </location>
</feature>
<dbReference type="PANTHER" id="PTHR45427:SF1">
    <property type="entry name" value="MUCIN-15"/>
    <property type="match status" value="1"/>
</dbReference>
<evidence type="ECO:0000313" key="4">
    <source>
        <dbReference type="Ensembl" id="ENSCPBP00000040803.1"/>
    </source>
</evidence>
<feature type="region of interest" description="Disordered" evidence="1">
    <location>
        <begin position="105"/>
        <end position="128"/>
    </location>
</feature>
<keyword evidence="5" id="KW-1185">Reference proteome</keyword>
<feature type="compositionally biased region" description="Polar residues" evidence="1">
    <location>
        <begin position="314"/>
        <end position="328"/>
    </location>
</feature>
<keyword evidence="2" id="KW-0472">Membrane</keyword>
<keyword evidence="2" id="KW-1133">Transmembrane helix</keyword>